<dbReference type="GO" id="GO:0006974">
    <property type="term" value="P:DNA damage response"/>
    <property type="evidence" value="ECO:0007669"/>
    <property type="project" value="TreeGrafter"/>
</dbReference>
<dbReference type="eggNOG" id="KOG0298">
    <property type="taxonomic scope" value="Eukaryota"/>
</dbReference>
<dbReference type="OrthoDB" id="5330228at2759"/>
<evidence type="ECO:0000313" key="12">
    <source>
        <dbReference type="EMBL" id="GAC92570.1"/>
    </source>
</evidence>
<feature type="region of interest" description="Disordered" evidence="8">
    <location>
        <begin position="1"/>
        <end position="26"/>
    </location>
</feature>
<dbReference type="InterPro" id="IPR014001">
    <property type="entry name" value="Helicase_ATP-bd"/>
</dbReference>
<organism evidence="12 13">
    <name type="scientific">Pseudozyma hubeiensis (strain SY62)</name>
    <name type="common">Yeast</name>
    <dbReference type="NCBI Taxonomy" id="1305764"/>
    <lineage>
        <taxon>Eukaryota</taxon>
        <taxon>Fungi</taxon>
        <taxon>Dikarya</taxon>
        <taxon>Basidiomycota</taxon>
        <taxon>Ustilaginomycotina</taxon>
        <taxon>Ustilaginomycetes</taxon>
        <taxon>Ustilaginales</taxon>
        <taxon>Ustilaginaceae</taxon>
        <taxon>Pseudozyma</taxon>
    </lineage>
</organism>
<dbReference type="PROSITE" id="PS51194">
    <property type="entry name" value="HELICASE_CTER"/>
    <property type="match status" value="1"/>
</dbReference>
<keyword evidence="6" id="KW-0067">ATP-binding</keyword>
<keyword evidence="5" id="KW-0862">Zinc</keyword>
<sequence>MSAKPSASSAASSSSSQDITPQANASVWPIQTCDRGVAPSVSATTSTAGRKRLTYVPLPQLDFEDVSFFCDFDYLAQRQLPTFQNGKNATLSTGAVVKGSKRKRSPSISDQLDSSPSPKKKGKDAAPSRQEHERVVLIETCCYFLIKAREAHDTDIVLGLKQAIQSAHPPAQLHIADVAFSVSTSASARSEDSIIGSTLRLFDRQSGNVVVELPLLDTDRTNDMDADGGKHTNGKWLASLHDAGRKDASSTSIAASMSLSLTSPPPRYPSDGVTAGSLFIKLSICVEVAVSSDATGPIARDRILDMARIVHFADQWPDPVESSTDVDAAFVYQNLRPASLETPEAVQHADLVPTLLPFQKRSTCFVLGREGWMFDSHGNLNQTDKVIGHDSVGDVGLWWKRVGPDLYYNWIEARFVRDAKLTLHSNFRGAMLAEEMGLGKTVEAVALILLNPDPSASSRPGWYDTRNEIDVVPTKTTLIVAPESLRAQWIEEIAQHAPGLAVYSYQGRTKAEGDVPEGLAWETWAQRFDVMIISYNTLSRELSTAKSAPARSRRHERKYERPRSPLVKLHFHRVLMDEVQMIGASSAAETVSMISRGSSIAVSGTPVKKLEDLRSCFRFLRVPGYLATNGEWQALTHPLLAPALVRVLQTIGTRHTKAQVASEMALPVQTRAVIPIEFTSIEAAFYADIWKEALSDIAYTQEGNPQTPDQQLDITKMRHHLLLLRQACTHPQVAVTFRSGVVGSKNLRSIDEVLELMIDSTRNELHSNRTSWFDRRIHRNILSLYRRKEDQRLLAASQFNDIEKEIHAEVGLLEQEIREGATFGPLYRFSLQELEWERKAEMRRRKLGADVEDDDKSDEDVEDLLESIVGDRQAYLILKEKRKARAAHVVQVKALLRNVLMKLHRLLQFAGNLYFQRGEFQDEKEKAVQQQDTAAIPGAECGPIKLGPDTAQIDSAAIEIPMEPVQSDVAMDKAVVSSQGDEPLTEASLDRKPPLDDKLAVSPERQNLKDKEDAAYVKAEQVRQRLLTEARQVVQNGVTKLERSQVKLHVNDIRASDEIFKSGGGILSHESYDGLTQIVDLLNRHAEVLFKWRDSIVVRLVRAVNRDVSLEREDDDQYQENLDTQAEAEVLLEMYRPLLSEREKILKGSVAVGATDKPRLFKEIEAAVRVARQNSLRGIVPDDAADEELLRVQQQQLEQFKNLDQERQSVSLSGPLVSLSDEAEHLKGLRDNSFRAEESALARQAHLEARRIATEQMKHLEKLRNEEKLLLTSLFNARSQYFKEIQVISDTVRDPLFVDLEKTIRATQKEEADLISKVDELERRLRYLTHLQMVQSTDQLDDAAKTCNICTDLIEIGILTNKCGHVCCESCWKEWQSQGHRTCVLCQTRVLPNEVHRIIYSNNKQTTAQDGQVGLVGEGRGDANASKDGTIIADPLAVRYHELDDALRVSLNRLAIQGRFGSKIDHVTKHVQHVISTTGDKSLIFSSFGRGLDVIAQSLTANGIRFVRVTGAGKLGGEAAKVFRSDPNVHVMLLHSEAQSAGLNLLSASHIHILEPLLNTSQELQAIGRVHRIGQTRETNVWCYYVKDTVEERILALSTYKGQSLYLDGRNTSAADGPSIYRAASNSTAADLSREDAKKWSAFGKGNTTGSGGTMRGDATSNSAELLACYFARYLPQLGRLPTTGSQESAQAWISGVGSNKARVAETSRDMTNGSGVSQEEDELTKMRRARLAAFEQRQGNGTA</sequence>
<name>R9P386_PSEHS</name>
<evidence type="ECO:0000259" key="11">
    <source>
        <dbReference type="PROSITE" id="PS51194"/>
    </source>
</evidence>
<evidence type="ECO:0000259" key="9">
    <source>
        <dbReference type="PROSITE" id="PS50089"/>
    </source>
</evidence>
<gene>
    <name evidence="12" type="ORF">PHSY_000124</name>
</gene>
<dbReference type="InterPro" id="IPR001841">
    <property type="entry name" value="Znf_RING"/>
</dbReference>
<evidence type="ECO:0000256" key="1">
    <source>
        <dbReference type="ARBA" id="ARBA00022723"/>
    </source>
</evidence>
<dbReference type="SMART" id="SM00487">
    <property type="entry name" value="DEXDc"/>
    <property type="match status" value="1"/>
</dbReference>
<evidence type="ECO:0000256" key="6">
    <source>
        <dbReference type="ARBA" id="ARBA00022840"/>
    </source>
</evidence>
<reference evidence="13" key="1">
    <citation type="journal article" date="2013" name="Genome Announc.">
        <title>Draft genome sequence of the basidiomycetous yeast-like fungus Pseudozyma hubeiensis SY62, which produces an abundant amount of the biosurfactant mannosylerythritol lipids.</title>
        <authorList>
            <person name="Konishi M."/>
            <person name="Hatada Y."/>
            <person name="Horiuchi J."/>
        </authorList>
    </citation>
    <scope>NUCLEOTIDE SEQUENCE [LARGE SCALE GENOMIC DNA]</scope>
    <source>
        <strain evidence="13">SY62</strain>
    </source>
</reference>
<dbReference type="STRING" id="1305764.R9P386"/>
<dbReference type="InterPro" id="IPR013083">
    <property type="entry name" value="Znf_RING/FYVE/PHD"/>
</dbReference>
<dbReference type="GeneID" id="24105436"/>
<dbReference type="Pfam" id="PF00097">
    <property type="entry name" value="zf-C3HC4"/>
    <property type="match status" value="1"/>
</dbReference>
<dbReference type="EMBL" id="DF238767">
    <property type="protein sequence ID" value="GAC92570.1"/>
    <property type="molecule type" value="Genomic_DNA"/>
</dbReference>
<dbReference type="InterPro" id="IPR018957">
    <property type="entry name" value="Znf_C3HC4_RING-type"/>
</dbReference>
<evidence type="ECO:0000256" key="3">
    <source>
        <dbReference type="ARBA" id="ARBA00022771"/>
    </source>
</evidence>
<keyword evidence="1" id="KW-0479">Metal-binding</keyword>
<evidence type="ECO:0000256" key="7">
    <source>
        <dbReference type="PROSITE-ProRule" id="PRU00175"/>
    </source>
</evidence>
<keyword evidence="4" id="KW-0378">Hydrolase</keyword>
<dbReference type="SUPFAM" id="SSF57850">
    <property type="entry name" value="RING/U-box"/>
    <property type="match status" value="1"/>
</dbReference>
<keyword evidence="13" id="KW-1185">Reference proteome</keyword>
<dbReference type="HOGENOM" id="CLU_001592_2_0_1"/>
<dbReference type="Pfam" id="PF00176">
    <property type="entry name" value="SNF2-rel_dom"/>
    <property type="match status" value="1"/>
</dbReference>
<feature type="region of interest" description="Disordered" evidence="8">
    <location>
        <begin position="1706"/>
        <end position="1726"/>
    </location>
</feature>
<dbReference type="InterPro" id="IPR059033">
    <property type="entry name" value="C144_05_dom"/>
</dbReference>
<proteinExistence type="predicted"/>
<feature type="domain" description="RING-type" evidence="9">
    <location>
        <begin position="1347"/>
        <end position="1387"/>
    </location>
</feature>
<dbReference type="PROSITE" id="PS50089">
    <property type="entry name" value="ZF_RING_2"/>
    <property type="match status" value="1"/>
</dbReference>
<feature type="compositionally biased region" description="Basic and acidic residues" evidence="8">
    <location>
        <begin position="988"/>
        <end position="998"/>
    </location>
</feature>
<dbReference type="PANTHER" id="PTHR45865">
    <property type="entry name" value="E3 UBIQUITIN-PROTEIN LIGASE SHPRH FAMILY MEMBER"/>
    <property type="match status" value="1"/>
</dbReference>
<feature type="region of interest" description="Disordered" evidence="8">
    <location>
        <begin position="976"/>
        <end position="998"/>
    </location>
</feature>
<feature type="domain" description="Helicase ATP-binding" evidence="10">
    <location>
        <begin position="421"/>
        <end position="624"/>
    </location>
</feature>
<protein>
    <submittedName>
        <fullName evidence="12">Predicted ATP-dependent DNA helicase</fullName>
    </submittedName>
</protein>
<dbReference type="Pfam" id="PF26021">
    <property type="entry name" value="Ferritin_C144_05"/>
    <property type="match status" value="1"/>
</dbReference>
<dbReference type="InterPro" id="IPR038718">
    <property type="entry name" value="SNF2-like_sf"/>
</dbReference>
<dbReference type="CDD" id="cd18793">
    <property type="entry name" value="SF2_C_SNF"/>
    <property type="match status" value="1"/>
</dbReference>
<evidence type="ECO:0000256" key="2">
    <source>
        <dbReference type="ARBA" id="ARBA00022741"/>
    </source>
</evidence>
<dbReference type="Proteomes" id="UP000014071">
    <property type="component" value="Unassembled WGS sequence"/>
</dbReference>
<keyword evidence="2" id="KW-0547">Nucleotide-binding</keyword>
<evidence type="ECO:0000256" key="5">
    <source>
        <dbReference type="ARBA" id="ARBA00022833"/>
    </source>
</evidence>
<dbReference type="InterPro" id="IPR052583">
    <property type="entry name" value="ATP-helicase/E3_Ub-Ligase"/>
</dbReference>
<dbReference type="RefSeq" id="XP_012186157.1">
    <property type="nucleotide sequence ID" value="XM_012330767.1"/>
</dbReference>
<dbReference type="Gene3D" id="3.40.50.300">
    <property type="entry name" value="P-loop containing nucleotide triphosphate hydrolases"/>
    <property type="match status" value="1"/>
</dbReference>
<dbReference type="InterPro" id="IPR000330">
    <property type="entry name" value="SNF2_N"/>
</dbReference>
<dbReference type="GO" id="GO:0016787">
    <property type="term" value="F:hydrolase activity"/>
    <property type="evidence" value="ECO:0007669"/>
    <property type="project" value="UniProtKB-KW"/>
</dbReference>
<evidence type="ECO:0000313" key="13">
    <source>
        <dbReference type="Proteomes" id="UP000014071"/>
    </source>
</evidence>
<dbReference type="GO" id="GO:0004386">
    <property type="term" value="F:helicase activity"/>
    <property type="evidence" value="ECO:0007669"/>
    <property type="project" value="UniProtKB-KW"/>
</dbReference>
<dbReference type="SUPFAM" id="SSF52540">
    <property type="entry name" value="P-loop containing nucleoside triphosphate hydrolases"/>
    <property type="match status" value="2"/>
</dbReference>
<dbReference type="Pfam" id="PF00271">
    <property type="entry name" value="Helicase_C"/>
    <property type="match status" value="1"/>
</dbReference>
<accession>R9P386</accession>
<feature type="compositionally biased region" description="Low complexity" evidence="8">
    <location>
        <begin position="1"/>
        <end position="16"/>
    </location>
</feature>
<keyword evidence="3 7" id="KW-0863">Zinc-finger</keyword>
<keyword evidence="12" id="KW-0347">Helicase</keyword>
<dbReference type="PROSITE" id="PS51192">
    <property type="entry name" value="HELICASE_ATP_BIND_1"/>
    <property type="match status" value="1"/>
</dbReference>
<dbReference type="GO" id="GO:0000209">
    <property type="term" value="P:protein polyubiquitination"/>
    <property type="evidence" value="ECO:0007669"/>
    <property type="project" value="TreeGrafter"/>
</dbReference>
<feature type="region of interest" description="Disordered" evidence="8">
    <location>
        <begin position="94"/>
        <end position="131"/>
    </location>
</feature>
<evidence type="ECO:0000259" key="10">
    <source>
        <dbReference type="PROSITE" id="PS51192"/>
    </source>
</evidence>
<dbReference type="InterPro" id="IPR001650">
    <property type="entry name" value="Helicase_C-like"/>
</dbReference>
<dbReference type="CDD" id="cd16449">
    <property type="entry name" value="RING-HC"/>
    <property type="match status" value="1"/>
</dbReference>
<feature type="domain" description="Helicase C-terminal" evidence="11">
    <location>
        <begin position="1469"/>
        <end position="1618"/>
    </location>
</feature>
<dbReference type="GO" id="GO:0005524">
    <property type="term" value="F:ATP binding"/>
    <property type="evidence" value="ECO:0007669"/>
    <property type="project" value="InterPro"/>
</dbReference>
<dbReference type="PANTHER" id="PTHR45865:SF1">
    <property type="entry name" value="E3 UBIQUITIN-PROTEIN LIGASE SHPRH"/>
    <property type="match status" value="1"/>
</dbReference>
<dbReference type="GO" id="GO:0005634">
    <property type="term" value="C:nucleus"/>
    <property type="evidence" value="ECO:0007669"/>
    <property type="project" value="TreeGrafter"/>
</dbReference>
<dbReference type="GO" id="GO:0061630">
    <property type="term" value="F:ubiquitin protein ligase activity"/>
    <property type="evidence" value="ECO:0007669"/>
    <property type="project" value="TreeGrafter"/>
</dbReference>
<evidence type="ECO:0000256" key="4">
    <source>
        <dbReference type="ARBA" id="ARBA00022801"/>
    </source>
</evidence>
<dbReference type="SMART" id="SM00490">
    <property type="entry name" value="HELICc"/>
    <property type="match status" value="1"/>
</dbReference>
<dbReference type="GO" id="GO:0008270">
    <property type="term" value="F:zinc ion binding"/>
    <property type="evidence" value="ECO:0007669"/>
    <property type="project" value="UniProtKB-KW"/>
</dbReference>
<dbReference type="Gene3D" id="3.30.40.10">
    <property type="entry name" value="Zinc/RING finger domain, C3HC4 (zinc finger)"/>
    <property type="match status" value="1"/>
</dbReference>
<dbReference type="InterPro" id="IPR027417">
    <property type="entry name" value="P-loop_NTPase"/>
</dbReference>
<evidence type="ECO:0000256" key="8">
    <source>
        <dbReference type="SAM" id="MobiDB-lite"/>
    </source>
</evidence>
<dbReference type="Gene3D" id="3.40.50.10810">
    <property type="entry name" value="Tandem AAA-ATPase domain"/>
    <property type="match status" value="1"/>
</dbReference>
<dbReference type="InterPro" id="IPR049730">
    <property type="entry name" value="SNF2/RAD54-like_C"/>
</dbReference>